<organism evidence="2 3">
    <name type="scientific">Amycolatopsis camponoti</name>
    <dbReference type="NCBI Taxonomy" id="2606593"/>
    <lineage>
        <taxon>Bacteria</taxon>
        <taxon>Bacillati</taxon>
        <taxon>Actinomycetota</taxon>
        <taxon>Actinomycetes</taxon>
        <taxon>Pseudonocardiales</taxon>
        <taxon>Pseudonocardiaceae</taxon>
        <taxon>Amycolatopsis</taxon>
    </lineage>
</organism>
<dbReference type="AlphaFoldDB" id="A0A6I8LQX3"/>
<sequence length="412" mass="45491">MTVAAGLGAGLALALTTRRQWLAERAQGHTEDDTADRRVTELYTMAVGQLGSDNAAVRVGGLYALERLAQDNASHRQTIVEVICGYLRISDNTLRNPYKAMTADASIADGRGTLSGAPDRRTDRDVAELQVRLTAERILTTHLQPDRSWADIPHNPKFWSNIDLDLSGANLVDFNLHNCQVANANFRNATFAGTTDFGGIRFERHADFTGTEFLGDADFSLAEFLWHATFGQAHFGEDTSFEWAELCGRADFHNCIFGGTSNFDRAQFNRHATFGEATFYSLANFTQAQFSESVTFTRVTFHGRAIFTDAQLAQQTNRSGPVFQSARFGQGVRLGDSQTTHSTRLDHAPSWVRTCLHGAAARTDIPSQETRIWFPGWSVGDAPAKQPDDSPGTWRHLQSHYPESLPESELGS</sequence>
<gene>
    <name evidence="2" type="ORF">AA23TX_03378</name>
</gene>
<evidence type="ECO:0000313" key="3">
    <source>
        <dbReference type="Proteomes" id="UP000399805"/>
    </source>
</evidence>
<dbReference type="InterPro" id="IPR001646">
    <property type="entry name" value="5peptide_repeat"/>
</dbReference>
<dbReference type="SUPFAM" id="SSF141571">
    <property type="entry name" value="Pentapeptide repeat-like"/>
    <property type="match status" value="1"/>
</dbReference>
<evidence type="ECO:0000313" key="2">
    <source>
        <dbReference type="EMBL" id="VVJ18357.1"/>
    </source>
</evidence>
<feature type="region of interest" description="Disordered" evidence="1">
    <location>
        <begin position="377"/>
        <end position="412"/>
    </location>
</feature>
<accession>A0A6I8LQX3</accession>
<dbReference type="Gene3D" id="2.160.20.80">
    <property type="entry name" value="E3 ubiquitin-protein ligase SopA"/>
    <property type="match status" value="1"/>
</dbReference>
<keyword evidence="3" id="KW-1185">Reference proteome</keyword>
<name>A0A6I8LQX3_9PSEU</name>
<proteinExistence type="predicted"/>
<protein>
    <recommendedName>
        <fullName evidence="4">Pentapeptide repeat-containing protein</fullName>
    </recommendedName>
</protein>
<dbReference type="Pfam" id="PF13576">
    <property type="entry name" value="Pentapeptide_3"/>
    <property type="match status" value="2"/>
</dbReference>
<evidence type="ECO:0008006" key="4">
    <source>
        <dbReference type="Google" id="ProtNLM"/>
    </source>
</evidence>
<reference evidence="2 3" key="1">
    <citation type="submission" date="2019-09" db="EMBL/GenBank/DDBJ databases">
        <authorList>
            <person name="Leyn A S."/>
        </authorList>
    </citation>
    <scope>NUCLEOTIDE SEQUENCE [LARGE SCALE GENOMIC DNA]</scope>
    <source>
        <strain evidence="2">AA231_1</strain>
    </source>
</reference>
<dbReference type="EMBL" id="CABVGP010000001">
    <property type="protein sequence ID" value="VVJ18357.1"/>
    <property type="molecule type" value="Genomic_DNA"/>
</dbReference>
<evidence type="ECO:0000256" key="1">
    <source>
        <dbReference type="SAM" id="MobiDB-lite"/>
    </source>
</evidence>
<dbReference type="Proteomes" id="UP000399805">
    <property type="component" value="Unassembled WGS sequence"/>
</dbReference>